<reference evidence="6" key="1">
    <citation type="submission" date="2022-10" db="EMBL/GenBank/DDBJ databases">
        <title>Catenovulum adriacola sp. nov. isolated in the Harbour of Susak.</title>
        <authorList>
            <person name="Schoch T."/>
            <person name="Reich S.J."/>
            <person name="Stoeferle S."/>
            <person name="Flaiz M."/>
            <person name="Kazda M."/>
            <person name="Riedel C.U."/>
            <person name="Duerre P."/>
        </authorList>
    </citation>
    <scope>NUCLEOTIDE SEQUENCE</scope>
    <source>
        <strain evidence="6">TS8</strain>
    </source>
</reference>
<keyword evidence="2 4" id="KW-0819">tRNA processing</keyword>
<dbReference type="Proteomes" id="UP001163726">
    <property type="component" value="Chromosome"/>
</dbReference>
<accession>A0ABY7AQY2</accession>
<evidence type="ECO:0000313" key="7">
    <source>
        <dbReference type="Proteomes" id="UP001163726"/>
    </source>
</evidence>
<name>A0ABY7AQY2_9ALTE</name>
<organism evidence="6 7">
    <name type="scientific">Catenovulum adriaticum</name>
    <dbReference type="NCBI Taxonomy" id="2984846"/>
    <lineage>
        <taxon>Bacteria</taxon>
        <taxon>Pseudomonadati</taxon>
        <taxon>Pseudomonadota</taxon>
        <taxon>Gammaproteobacteria</taxon>
        <taxon>Alteromonadales</taxon>
        <taxon>Alteromonadaceae</taxon>
        <taxon>Catenovulum</taxon>
    </lineage>
</organism>
<comment type="function">
    <text evidence="4">Responsible for synthesis of pseudouridine from uracil-13 in transfer RNAs.</text>
</comment>
<feature type="active site" description="Nucleophile" evidence="4">
    <location>
        <position position="76"/>
    </location>
</feature>
<dbReference type="SUPFAM" id="SSF55120">
    <property type="entry name" value="Pseudouridine synthase"/>
    <property type="match status" value="1"/>
</dbReference>
<dbReference type="InterPro" id="IPR001656">
    <property type="entry name" value="PsdUridine_synth_TruD"/>
</dbReference>
<protein>
    <recommendedName>
        <fullName evidence="4">tRNA pseudouridine synthase D</fullName>
        <ecNumber evidence="4">5.4.99.27</ecNumber>
    </recommendedName>
    <alternativeName>
        <fullName evidence="4">tRNA pseudouridine(13) synthase</fullName>
    </alternativeName>
    <alternativeName>
        <fullName evidence="4">tRNA pseudouridylate synthase D</fullName>
    </alternativeName>
    <alternativeName>
        <fullName evidence="4">tRNA-uridine isomerase D</fullName>
    </alternativeName>
</protein>
<sequence length="340" mass="37767">MNLAFLHGKPNVAASIRNANADFEVEEVLGFEPDGSGEHLWLWVEKSGQNTAYIGKQIAKAFGVSAKSVSHSGLKDRHAVTRQWFNLHWPIKQEIPKVELEDAQILKVVRHGKKLKIGTHKANRFKIKIKLEHAANLDDRLNAIAKYGVANYFGEQRFGRDGANLDNAINLFKGELTVKDRKLRSIYLSAARSYLFNEVLTARINADLFKPVLGDAFILAGSNSFFVPEAIDAVINQRFESGDILLSGALAGAGDTLVFGEVAALESQVLTQHQLLANGLTEAGLKQERRALQLPAHDLKWSYQNDNTEFYITVEFELSAGCFATSVLREIVDYVDITRS</sequence>
<keyword evidence="3 4" id="KW-0413">Isomerase</keyword>
<dbReference type="InterPro" id="IPR043165">
    <property type="entry name" value="TruD_insert_sf"/>
</dbReference>
<dbReference type="HAMAP" id="MF_01082">
    <property type="entry name" value="TruD"/>
    <property type="match status" value="1"/>
</dbReference>
<dbReference type="Gene3D" id="3.30.2350.20">
    <property type="entry name" value="TruD, catalytic domain"/>
    <property type="match status" value="1"/>
</dbReference>
<dbReference type="Gene3D" id="3.30.2340.10">
    <property type="entry name" value="TruD, insertion domain"/>
    <property type="match status" value="1"/>
</dbReference>
<gene>
    <name evidence="4" type="primary">truD</name>
    <name evidence="6" type="ORF">OLW01_05025</name>
</gene>
<proteinExistence type="inferred from homology"/>
<dbReference type="RefSeq" id="WP_268075636.1">
    <property type="nucleotide sequence ID" value="NZ_CP109965.1"/>
</dbReference>
<comment type="catalytic activity">
    <reaction evidence="4">
        <text>uridine(13) in tRNA = pseudouridine(13) in tRNA</text>
        <dbReference type="Rhea" id="RHEA:42540"/>
        <dbReference type="Rhea" id="RHEA-COMP:10105"/>
        <dbReference type="Rhea" id="RHEA-COMP:10106"/>
        <dbReference type="ChEBI" id="CHEBI:65314"/>
        <dbReference type="ChEBI" id="CHEBI:65315"/>
        <dbReference type="EC" id="5.4.99.27"/>
    </reaction>
</comment>
<dbReference type="InterPro" id="IPR050170">
    <property type="entry name" value="TruD_pseudoU_synthase"/>
</dbReference>
<dbReference type="PANTHER" id="PTHR47811">
    <property type="entry name" value="TRNA PSEUDOURIDINE SYNTHASE D"/>
    <property type="match status" value="1"/>
</dbReference>
<dbReference type="EMBL" id="CP109965">
    <property type="protein sequence ID" value="WAJ71172.1"/>
    <property type="molecule type" value="Genomic_DNA"/>
</dbReference>
<dbReference type="InterPro" id="IPR011760">
    <property type="entry name" value="PsdUridine_synth_TruD_insert"/>
</dbReference>
<dbReference type="EC" id="5.4.99.27" evidence="4"/>
<comment type="similarity">
    <text evidence="1 4">Belongs to the pseudouridine synthase TruD family.</text>
</comment>
<dbReference type="PANTHER" id="PTHR47811:SF1">
    <property type="entry name" value="TRNA PSEUDOURIDINE SYNTHASE D"/>
    <property type="match status" value="1"/>
</dbReference>
<dbReference type="InterPro" id="IPR020103">
    <property type="entry name" value="PsdUridine_synth_cat_dom_sf"/>
</dbReference>
<evidence type="ECO:0000256" key="4">
    <source>
        <dbReference type="HAMAP-Rule" id="MF_01082"/>
    </source>
</evidence>
<evidence type="ECO:0000313" key="6">
    <source>
        <dbReference type="EMBL" id="WAJ71172.1"/>
    </source>
</evidence>
<evidence type="ECO:0000256" key="2">
    <source>
        <dbReference type="ARBA" id="ARBA00022694"/>
    </source>
</evidence>
<feature type="domain" description="TRUD" evidence="5">
    <location>
        <begin position="148"/>
        <end position="294"/>
    </location>
</feature>
<keyword evidence="7" id="KW-1185">Reference proteome</keyword>
<evidence type="ECO:0000256" key="3">
    <source>
        <dbReference type="ARBA" id="ARBA00023235"/>
    </source>
</evidence>
<dbReference type="Pfam" id="PF01142">
    <property type="entry name" value="TruD"/>
    <property type="match status" value="2"/>
</dbReference>
<evidence type="ECO:0000256" key="1">
    <source>
        <dbReference type="ARBA" id="ARBA00007953"/>
    </source>
</evidence>
<evidence type="ECO:0000259" key="5">
    <source>
        <dbReference type="PROSITE" id="PS50984"/>
    </source>
</evidence>
<dbReference type="PROSITE" id="PS50984">
    <property type="entry name" value="TRUD"/>
    <property type="match status" value="1"/>
</dbReference>
<dbReference type="InterPro" id="IPR042214">
    <property type="entry name" value="TruD_catalytic"/>
</dbReference>